<reference evidence="3" key="1">
    <citation type="journal article" date="2019" name="Int. J. Syst. Evol. Microbiol.">
        <title>The Global Catalogue of Microorganisms (GCM) 10K type strain sequencing project: providing services to taxonomists for standard genome sequencing and annotation.</title>
        <authorList>
            <consortium name="The Broad Institute Genomics Platform"/>
            <consortium name="The Broad Institute Genome Sequencing Center for Infectious Disease"/>
            <person name="Wu L."/>
            <person name="Ma J."/>
        </authorList>
    </citation>
    <scope>NUCLEOTIDE SEQUENCE [LARGE SCALE GENOMIC DNA]</scope>
    <source>
        <strain evidence="3">JCM 13518</strain>
    </source>
</reference>
<keyword evidence="3" id="KW-1185">Reference proteome</keyword>
<organism evidence="2 3">
    <name type="scientific">Aeromicrobium alkaliterrae</name>
    <dbReference type="NCBI Taxonomy" id="302168"/>
    <lineage>
        <taxon>Bacteria</taxon>
        <taxon>Bacillati</taxon>
        <taxon>Actinomycetota</taxon>
        <taxon>Actinomycetes</taxon>
        <taxon>Propionibacteriales</taxon>
        <taxon>Nocardioidaceae</taxon>
        <taxon>Aeromicrobium</taxon>
    </lineage>
</organism>
<evidence type="ECO:0000259" key="1">
    <source>
        <dbReference type="Pfam" id="PF04993"/>
    </source>
</evidence>
<evidence type="ECO:0000313" key="3">
    <source>
        <dbReference type="Proteomes" id="UP001501057"/>
    </source>
</evidence>
<dbReference type="Gene3D" id="3.30.1460.30">
    <property type="entry name" value="YgaC/TfoX-N like chaperone"/>
    <property type="match status" value="1"/>
</dbReference>
<protein>
    <submittedName>
        <fullName evidence="2">TfoX/Sxy family protein</fullName>
    </submittedName>
</protein>
<name>A0ABP4VZU0_9ACTN</name>
<dbReference type="InterPro" id="IPR007076">
    <property type="entry name" value="TfoX_N"/>
</dbReference>
<dbReference type="RefSeq" id="WP_344201030.1">
    <property type="nucleotide sequence ID" value="NZ_BAAAME010000004.1"/>
</dbReference>
<gene>
    <name evidence="2" type="ORF">GCM10009710_20910</name>
</gene>
<dbReference type="Pfam" id="PF04993">
    <property type="entry name" value="TfoX_N"/>
    <property type="match status" value="1"/>
</dbReference>
<proteinExistence type="predicted"/>
<dbReference type="EMBL" id="BAAAME010000004">
    <property type="protein sequence ID" value="GAA1740504.1"/>
    <property type="molecule type" value="Genomic_DNA"/>
</dbReference>
<dbReference type="SUPFAM" id="SSF159894">
    <property type="entry name" value="YgaC/TfoX-N like"/>
    <property type="match status" value="1"/>
</dbReference>
<sequence>MSYDPDLLGRLRDWFAERGVTDERRMFGGVAFLADGRMAAAASSKGGLMLRCEPGETAALLEKPGVEPVVMRGREMRGWLHVSPEAIDGEADLESWLERALAHVQSLPTS</sequence>
<feature type="domain" description="TfoX N-terminal" evidence="1">
    <location>
        <begin position="15"/>
        <end position="103"/>
    </location>
</feature>
<comment type="caution">
    <text evidence="2">The sequence shown here is derived from an EMBL/GenBank/DDBJ whole genome shotgun (WGS) entry which is preliminary data.</text>
</comment>
<accession>A0ABP4VZU0</accession>
<dbReference type="Proteomes" id="UP001501057">
    <property type="component" value="Unassembled WGS sequence"/>
</dbReference>
<evidence type="ECO:0000313" key="2">
    <source>
        <dbReference type="EMBL" id="GAA1740504.1"/>
    </source>
</evidence>